<name>A0A0F7JUS7_9GAMM</name>
<accession>A0A0F7JUS7</accession>
<feature type="transmembrane region" description="Helical" evidence="7">
    <location>
        <begin position="141"/>
        <end position="168"/>
    </location>
</feature>
<dbReference type="PANTHER" id="PTHR33362">
    <property type="entry name" value="SIALIC ACID TRAP TRANSPORTER PERMEASE PROTEIN SIAT-RELATED"/>
    <property type="match status" value="1"/>
</dbReference>
<keyword evidence="2" id="KW-1003">Cell membrane</keyword>
<comment type="function">
    <text evidence="7">Part of the tripartite ATP-independent periplasmic (TRAP) transport system.</text>
</comment>
<gene>
    <name evidence="9" type="ORF">AAY24_00315</name>
</gene>
<dbReference type="InterPro" id="IPR004681">
    <property type="entry name" value="TRAP_DctM"/>
</dbReference>
<evidence type="ECO:0000256" key="3">
    <source>
        <dbReference type="ARBA" id="ARBA00022519"/>
    </source>
</evidence>
<dbReference type="EMBL" id="CP011412">
    <property type="protein sequence ID" value="AKH19044.1"/>
    <property type="molecule type" value="Genomic_DNA"/>
</dbReference>
<evidence type="ECO:0000256" key="7">
    <source>
        <dbReference type="RuleBase" id="RU369079"/>
    </source>
</evidence>
<dbReference type="GO" id="GO:0022857">
    <property type="term" value="F:transmembrane transporter activity"/>
    <property type="evidence" value="ECO:0007669"/>
    <property type="project" value="UniProtKB-UniRule"/>
</dbReference>
<dbReference type="GO" id="GO:0005886">
    <property type="term" value="C:plasma membrane"/>
    <property type="evidence" value="ECO:0007669"/>
    <property type="project" value="UniProtKB-SubCell"/>
</dbReference>
<dbReference type="PATRIC" id="fig|1543721.4.peg.67"/>
<feature type="transmembrane region" description="Helical" evidence="7">
    <location>
        <begin position="410"/>
        <end position="431"/>
    </location>
</feature>
<keyword evidence="6 7" id="KW-0472">Membrane</keyword>
<dbReference type="Pfam" id="PF06808">
    <property type="entry name" value="DctM"/>
    <property type="match status" value="1"/>
</dbReference>
<proteinExistence type="inferred from homology"/>
<evidence type="ECO:0000256" key="1">
    <source>
        <dbReference type="ARBA" id="ARBA00004429"/>
    </source>
</evidence>
<feature type="transmembrane region" description="Helical" evidence="7">
    <location>
        <begin position="174"/>
        <end position="199"/>
    </location>
</feature>
<feature type="transmembrane region" description="Helical" evidence="7">
    <location>
        <begin position="322"/>
        <end position="352"/>
    </location>
</feature>
<feature type="transmembrane region" description="Helical" evidence="7">
    <location>
        <begin position="6"/>
        <end position="39"/>
    </location>
</feature>
<evidence type="ECO:0000313" key="9">
    <source>
        <dbReference type="EMBL" id="AKH19044.1"/>
    </source>
</evidence>
<sequence>MDPLTIGYICVAALFIFLALGVPVGVAMGVLGVAGMYVGFGEAFAFGQLRTLPFSVVNNYAFAVLPMFVLMGVLAESSGITSQLFHAGELWLRNRKGGLYQAVVVGSAIFAAVSGSTIVNAVVFTRLAFPHMIRFGYSRALSIGSIAAAGSFAAMIPPSITMVIYAIITEQSVGKLLIAGALPGILTAVVYLMGISVMVRIRPSLAPDIKELSTRAEKWSALWGVSPVALLIVLVLGGIYFGFFPPSAAGAIGAFGAFCIAVTRKWGQGSKWLTSSLRDAASVSCIIFIILIGGLIFSRMLVVSGVIDGFVELVNTFAYSPLRFMIFISIMYIILGCFLDTTSMLVVTLPFVFPAVQQLDIDPIWFGIVLVKLIEISVITPPVGINLFAVLGSVSGQAQFQDVVKGVLPFLLMEILVLLMLIAFPSIATWLPEQMIAS</sequence>
<comment type="similarity">
    <text evidence="7">Belongs to the TRAP transporter large permease family.</text>
</comment>
<evidence type="ECO:0000256" key="6">
    <source>
        <dbReference type="ARBA" id="ARBA00023136"/>
    </source>
</evidence>
<evidence type="ECO:0000313" key="10">
    <source>
        <dbReference type="Proteomes" id="UP000034410"/>
    </source>
</evidence>
<protein>
    <recommendedName>
        <fullName evidence="7">TRAP transporter large permease protein</fullName>
    </recommendedName>
</protein>
<evidence type="ECO:0000256" key="5">
    <source>
        <dbReference type="ARBA" id="ARBA00022989"/>
    </source>
</evidence>
<evidence type="ECO:0000256" key="2">
    <source>
        <dbReference type="ARBA" id="ARBA00022475"/>
    </source>
</evidence>
<dbReference type="AlphaFoldDB" id="A0A0F7JUS7"/>
<dbReference type="PIRSF" id="PIRSF006066">
    <property type="entry name" value="HI0050"/>
    <property type="match status" value="1"/>
</dbReference>
<feature type="transmembrane region" description="Helical" evidence="7">
    <location>
        <begin position="249"/>
        <end position="267"/>
    </location>
</feature>
<keyword evidence="7" id="KW-0813">Transport</keyword>
<keyword evidence="10" id="KW-1185">Reference proteome</keyword>
<feature type="transmembrane region" description="Helical" evidence="7">
    <location>
        <begin position="60"/>
        <end position="80"/>
    </location>
</feature>
<feature type="transmembrane region" description="Helical" evidence="7">
    <location>
        <begin position="100"/>
        <end position="129"/>
    </location>
</feature>
<organism evidence="9 10">
    <name type="scientific">Sedimenticola thiotaurini</name>
    <dbReference type="NCBI Taxonomy" id="1543721"/>
    <lineage>
        <taxon>Bacteria</taxon>
        <taxon>Pseudomonadati</taxon>
        <taxon>Pseudomonadota</taxon>
        <taxon>Gammaproteobacteria</taxon>
        <taxon>Chromatiales</taxon>
        <taxon>Sedimenticolaceae</taxon>
        <taxon>Sedimenticola</taxon>
    </lineage>
</organism>
<keyword evidence="4 7" id="KW-0812">Transmembrane</keyword>
<dbReference type="InterPro" id="IPR010656">
    <property type="entry name" value="DctM"/>
</dbReference>
<keyword evidence="3 7" id="KW-0997">Cell inner membrane</keyword>
<keyword evidence="5 7" id="KW-1133">Transmembrane helix</keyword>
<dbReference type="RefSeq" id="WP_046857982.1">
    <property type="nucleotide sequence ID" value="NZ_CP011412.1"/>
</dbReference>
<feature type="domain" description="TRAP C4-dicarboxylate transport system permease DctM subunit" evidence="8">
    <location>
        <begin position="12"/>
        <end position="427"/>
    </location>
</feature>
<comment type="subcellular location">
    <subcellularLocation>
        <location evidence="1 7">Cell inner membrane</location>
        <topology evidence="1 7">Multi-pass membrane protein</topology>
    </subcellularLocation>
</comment>
<feature type="transmembrane region" description="Helical" evidence="7">
    <location>
        <begin position="279"/>
        <end position="302"/>
    </location>
</feature>
<feature type="transmembrane region" description="Helical" evidence="7">
    <location>
        <begin position="220"/>
        <end position="243"/>
    </location>
</feature>
<feature type="transmembrane region" description="Helical" evidence="7">
    <location>
        <begin position="364"/>
        <end position="390"/>
    </location>
</feature>
<reference evidence="9 10" key="1">
    <citation type="journal article" date="2015" name="Genome Announc.">
        <title>Complete Genome Sequence of Sedimenticola thiotaurini Strain SIP-G1, a Polyphosphate- and Polyhydroxyalkanoate-Accumulating Sulfur-Oxidizing Gammaproteobacterium Isolated from Salt Marsh Sediments.</title>
        <authorList>
            <person name="Flood B.E."/>
            <person name="Jones D.S."/>
            <person name="Bailey J.V."/>
        </authorList>
    </citation>
    <scope>NUCLEOTIDE SEQUENCE [LARGE SCALE GENOMIC DNA]</scope>
    <source>
        <strain evidence="9 10">SIP-G1</strain>
    </source>
</reference>
<dbReference type="OrthoDB" id="9796052at2"/>
<dbReference type="KEGG" id="seds:AAY24_00315"/>
<dbReference type="PANTHER" id="PTHR33362:SF5">
    <property type="entry name" value="C4-DICARBOXYLATE TRAP TRANSPORTER LARGE PERMEASE PROTEIN DCTM"/>
    <property type="match status" value="1"/>
</dbReference>
<evidence type="ECO:0000259" key="8">
    <source>
        <dbReference type="Pfam" id="PF06808"/>
    </source>
</evidence>
<evidence type="ECO:0000256" key="4">
    <source>
        <dbReference type="ARBA" id="ARBA00022692"/>
    </source>
</evidence>
<dbReference type="NCBIfam" id="TIGR00786">
    <property type="entry name" value="dctM"/>
    <property type="match status" value="1"/>
</dbReference>
<comment type="subunit">
    <text evidence="7">The complex comprises the extracytoplasmic solute receptor protein and the two transmembrane proteins.</text>
</comment>
<dbReference type="Proteomes" id="UP000034410">
    <property type="component" value="Chromosome"/>
</dbReference>